<feature type="non-terminal residue" evidence="2">
    <location>
        <position position="1"/>
    </location>
</feature>
<name>A0A1B6HRF9_9HEMI</name>
<keyword evidence="1" id="KW-0732">Signal</keyword>
<reference evidence="2" key="1">
    <citation type="submission" date="2015-11" db="EMBL/GenBank/DDBJ databases">
        <title>De novo transcriptome assembly of four potential Pierce s Disease insect vectors from Arizona vineyards.</title>
        <authorList>
            <person name="Tassone E.E."/>
        </authorList>
    </citation>
    <scope>NUCLEOTIDE SEQUENCE</scope>
</reference>
<accession>A0A1B6HRF9</accession>
<dbReference type="AlphaFoldDB" id="A0A1B6HRF9"/>
<protein>
    <submittedName>
        <fullName evidence="2">Uncharacterized protein</fullName>
    </submittedName>
</protein>
<dbReference type="EMBL" id="GECU01030442">
    <property type="protein sequence ID" value="JAS77264.1"/>
    <property type="molecule type" value="Transcribed_RNA"/>
</dbReference>
<feature type="chain" id="PRO_5008584509" evidence="1">
    <location>
        <begin position="19"/>
        <end position="110"/>
    </location>
</feature>
<feature type="signal peptide" evidence="1">
    <location>
        <begin position="1"/>
        <end position="18"/>
    </location>
</feature>
<evidence type="ECO:0000256" key="1">
    <source>
        <dbReference type="SAM" id="SignalP"/>
    </source>
</evidence>
<sequence length="110" mass="12742">FLPKYTLLHNILLICCVGKQLEPAADGRIRHRPIIVRFISYRYRRLVYDAKKKLKSTGVTIREDLTSRHLELYRRAVALYGVRNTWTRDGRVLWVDGTGGRGSATRLSDL</sequence>
<proteinExistence type="predicted"/>
<organism evidence="2">
    <name type="scientific">Homalodisca liturata</name>
    <dbReference type="NCBI Taxonomy" id="320908"/>
    <lineage>
        <taxon>Eukaryota</taxon>
        <taxon>Metazoa</taxon>
        <taxon>Ecdysozoa</taxon>
        <taxon>Arthropoda</taxon>
        <taxon>Hexapoda</taxon>
        <taxon>Insecta</taxon>
        <taxon>Pterygota</taxon>
        <taxon>Neoptera</taxon>
        <taxon>Paraneoptera</taxon>
        <taxon>Hemiptera</taxon>
        <taxon>Auchenorrhyncha</taxon>
        <taxon>Membracoidea</taxon>
        <taxon>Cicadellidae</taxon>
        <taxon>Cicadellinae</taxon>
        <taxon>Proconiini</taxon>
        <taxon>Homalodisca</taxon>
    </lineage>
</organism>
<gene>
    <name evidence="2" type="ORF">g.56743</name>
</gene>
<feature type="non-terminal residue" evidence="2">
    <location>
        <position position="110"/>
    </location>
</feature>
<evidence type="ECO:0000313" key="2">
    <source>
        <dbReference type="EMBL" id="JAS77264.1"/>
    </source>
</evidence>